<evidence type="ECO:0000313" key="1">
    <source>
        <dbReference type="EMBL" id="KOO24870.1"/>
    </source>
</evidence>
<reference evidence="2" key="1">
    <citation type="journal article" date="2015" name="PLoS Genet.">
        <title>Genome Sequence and Transcriptome Analyses of Chrysochromulina tobin: Metabolic Tools for Enhanced Algal Fitness in the Prominent Order Prymnesiales (Haptophyceae).</title>
        <authorList>
            <person name="Hovde B.T."/>
            <person name="Deodato C.R."/>
            <person name="Hunsperger H.M."/>
            <person name="Ryken S.A."/>
            <person name="Yost W."/>
            <person name="Jha R.K."/>
            <person name="Patterson J."/>
            <person name="Monnat R.J. Jr."/>
            <person name="Barlow S.B."/>
            <person name="Starkenburg S.R."/>
            <person name="Cattolico R.A."/>
        </authorList>
    </citation>
    <scope>NUCLEOTIDE SEQUENCE</scope>
    <source>
        <strain evidence="2">CCMP291</strain>
    </source>
</reference>
<dbReference type="AlphaFoldDB" id="A0A0M0JEJ2"/>
<dbReference type="Proteomes" id="UP000037460">
    <property type="component" value="Unassembled WGS sequence"/>
</dbReference>
<sequence>MPHRTVCLYSGTRLSSSIYGSRRHLPRLHGHPWCDRVLPGARSHAQSAVRRSAHLSGRGRDGRGQLAQRRLERLHALRQRHDRHLVKLQRLVCEPEHGELRRDVGTDHATRHHDAERHEEVFTLTTKSLAGRRHPLLPRALEVGRIERG</sequence>
<comment type="caution">
    <text evidence="1">The sequence shown here is derived from an EMBL/GenBank/DDBJ whole genome shotgun (WGS) entry which is preliminary data.</text>
</comment>
<name>A0A0M0JEJ2_9EUKA</name>
<gene>
    <name evidence="1" type="ORF">Ctob_003025</name>
</gene>
<accession>A0A0M0JEJ2</accession>
<keyword evidence="2" id="KW-1185">Reference proteome</keyword>
<protein>
    <submittedName>
        <fullName evidence="1">Uncharacterized protein</fullName>
    </submittedName>
</protein>
<organism evidence="1 2">
    <name type="scientific">Chrysochromulina tobinii</name>
    <dbReference type="NCBI Taxonomy" id="1460289"/>
    <lineage>
        <taxon>Eukaryota</taxon>
        <taxon>Haptista</taxon>
        <taxon>Haptophyta</taxon>
        <taxon>Prymnesiophyceae</taxon>
        <taxon>Prymnesiales</taxon>
        <taxon>Chrysochromulinaceae</taxon>
        <taxon>Chrysochromulina</taxon>
    </lineage>
</organism>
<proteinExistence type="predicted"/>
<dbReference type="EMBL" id="JWZX01003044">
    <property type="protein sequence ID" value="KOO24870.1"/>
    <property type="molecule type" value="Genomic_DNA"/>
</dbReference>
<evidence type="ECO:0000313" key="2">
    <source>
        <dbReference type="Proteomes" id="UP000037460"/>
    </source>
</evidence>